<name>A0A2H0XEJ7_UNCKA</name>
<protein>
    <recommendedName>
        <fullName evidence="6">50S ribosomal protein L22</fullName>
    </recommendedName>
</protein>
<comment type="function">
    <text evidence="6">This protein binds specifically to 23S rRNA; its binding is stimulated by other ribosomal proteins, e.g., L4, L17, and L20. It is important during the early stages of 50S assembly. It makes multiple contacts with different domains of the 23S rRNA in the assembled 50S subunit and ribosome.</text>
</comment>
<dbReference type="InterPro" id="IPR036394">
    <property type="entry name" value="Ribosomal_uL22_sf"/>
</dbReference>
<evidence type="ECO:0000256" key="4">
    <source>
        <dbReference type="RuleBase" id="RU004005"/>
    </source>
</evidence>
<accession>A0A2H0XEJ7</accession>
<evidence type="ECO:0000313" key="8">
    <source>
        <dbReference type="Proteomes" id="UP000230340"/>
    </source>
</evidence>
<evidence type="ECO:0000256" key="3">
    <source>
        <dbReference type="ARBA" id="ARBA00023274"/>
    </source>
</evidence>
<organism evidence="7 8">
    <name type="scientific">candidate division WWE3 bacterium CG08_land_8_20_14_0_20_40_13</name>
    <dbReference type="NCBI Taxonomy" id="1975084"/>
    <lineage>
        <taxon>Bacteria</taxon>
        <taxon>Katanobacteria</taxon>
    </lineage>
</organism>
<dbReference type="GO" id="GO:0015934">
    <property type="term" value="C:large ribosomal subunit"/>
    <property type="evidence" value="ECO:0007669"/>
    <property type="project" value="InterPro"/>
</dbReference>
<dbReference type="AlphaFoldDB" id="A0A2H0XEJ7"/>
<dbReference type="Proteomes" id="UP000230340">
    <property type="component" value="Unassembled WGS sequence"/>
</dbReference>
<comment type="similarity">
    <text evidence="1 4">Belongs to the universal ribosomal protein uL22 family.</text>
</comment>
<comment type="caution">
    <text evidence="7">The sequence shown here is derived from an EMBL/GenBank/DDBJ whole genome shotgun (WGS) entry which is preliminary data.</text>
</comment>
<keyword evidence="2 4" id="KW-0689">Ribosomal protein</keyword>
<evidence type="ECO:0000313" key="7">
    <source>
        <dbReference type="EMBL" id="PIS23354.1"/>
    </source>
</evidence>
<evidence type="ECO:0000256" key="1">
    <source>
        <dbReference type="ARBA" id="ARBA00009451"/>
    </source>
</evidence>
<dbReference type="InterPro" id="IPR047867">
    <property type="entry name" value="Ribosomal_uL22_bac/org-type"/>
</dbReference>
<dbReference type="GO" id="GO:0003735">
    <property type="term" value="F:structural constituent of ribosome"/>
    <property type="evidence" value="ECO:0007669"/>
    <property type="project" value="InterPro"/>
</dbReference>
<dbReference type="GO" id="GO:0006412">
    <property type="term" value="P:translation"/>
    <property type="evidence" value="ECO:0007669"/>
    <property type="project" value="InterPro"/>
</dbReference>
<evidence type="ECO:0000256" key="5">
    <source>
        <dbReference type="RuleBase" id="RU004006"/>
    </source>
</evidence>
<dbReference type="PANTHER" id="PTHR13501">
    <property type="entry name" value="CHLOROPLAST 50S RIBOSOMAL PROTEIN L22-RELATED"/>
    <property type="match status" value="1"/>
</dbReference>
<dbReference type="SUPFAM" id="SSF54843">
    <property type="entry name" value="Ribosomal protein L22"/>
    <property type="match status" value="1"/>
</dbReference>
<keyword evidence="3 4" id="KW-0687">Ribonucleoprotein</keyword>
<dbReference type="Pfam" id="PF00237">
    <property type="entry name" value="Ribosomal_L22"/>
    <property type="match status" value="1"/>
</dbReference>
<evidence type="ECO:0000256" key="2">
    <source>
        <dbReference type="ARBA" id="ARBA00022980"/>
    </source>
</evidence>
<sequence length="126" mass="13880">MNDAKDSKNKDSKDKIITARLMGVRTAPRKVSLVADSIRGIETGEAERRLNFMVKRFSVPILKLLKSAVSSARSKGIGGQLKISEIQVGKGQTLKRFRAGSRGSPRSILKYTSNIKLSLKEYGTKD</sequence>
<evidence type="ECO:0000256" key="6">
    <source>
        <dbReference type="RuleBase" id="RU004008"/>
    </source>
</evidence>
<dbReference type="EMBL" id="PEYT01000004">
    <property type="protein sequence ID" value="PIS23354.1"/>
    <property type="molecule type" value="Genomic_DNA"/>
</dbReference>
<keyword evidence="5" id="KW-0694">RNA-binding</keyword>
<dbReference type="PANTHER" id="PTHR13501:SF8">
    <property type="entry name" value="LARGE RIBOSOMAL SUBUNIT PROTEIN UL22M"/>
    <property type="match status" value="1"/>
</dbReference>
<proteinExistence type="inferred from homology"/>
<dbReference type="Gene3D" id="3.90.470.10">
    <property type="entry name" value="Ribosomal protein L22/L17"/>
    <property type="match status" value="1"/>
</dbReference>
<dbReference type="InterPro" id="IPR001063">
    <property type="entry name" value="Ribosomal_uL22"/>
</dbReference>
<comment type="subunit">
    <text evidence="5">Part of the 50S ribosomal subunit.</text>
</comment>
<gene>
    <name evidence="7" type="ORF">COT49_00710</name>
</gene>
<dbReference type="GO" id="GO:0019843">
    <property type="term" value="F:rRNA binding"/>
    <property type="evidence" value="ECO:0007669"/>
    <property type="project" value="UniProtKB-KW"/>
</dbReference>
<reference evidence="8" key="1">
    <citation type="submission" date="2017-09" db="EMBL/GenBank/DDBJ databases">
        <title>Depth-based differentiation of microbial function through sediment-hosted aquifers and enrichment of novel symbionts in the deep terrestrial subsurface.</title>
        <authorList>
            <person name="Probst A.J."/>
            <person name="Ladd B."/>
            <person name="Jarett J.K."/>
            <person name="Geller-Mcgrath D.E."/>
            <person name="Sieber C.M.K."/>
            <person name="Emerson J.B."/>
            <person name="Anantharaman K."/>
            <person name="Thomas B.C."/>
            <person name="Malmstrom R."/>
            <person name="Stieglmeier M."/>
            <person name="Klingl A."/>
            <person name="Woyke T."/>
            <person name="Ryan C.M."/>
            <person name="Banfield J.F."/>
        </authorList>
    </citation>
    <scope>NUCLEOTIDE SEQUENCE [LARGE SCALE GENOMIC DNA]</scope>
</reference>
<keyword evidence="5" id="KW-0699">rRNA-binding</keyword>